<protein>
    <submittedName>
        <fullName evidence="4">SDR family NAD(P)-dependent oxidoreductase</fullName>
    </submittedName>
</protein>
<organism evidence="4 5">
    <name type="scientific">Variovorax gossypii</name>
    <dbReference type="NCBI Taxonomy" id="1679495"/>
    <lineage>
        <taxon>Bacteria</taxon>
        <taxon>Pseudomonadati</taxon>
        <taxon>Pseudomonadota</taxon>
        <taxon>Betaproteobacteria</taxon>
        <taxon>Burkholderiales</taxon>
        <taxon>Comamonadaceae</taxon>
        <taxon>Variovorax</taxon>
    </lineage>
</organism>
<dbReference type="PRINTS" id="PR00080">
    <property type="entry name" value="SDRFAMILY"/>
</dbReference>
<evidence type="ECO:0000256" key="2">
    <source>
        <dbReference type="ARBA" id="ARBA00023002"/>
    </source>
</evidence>
<gene>
    <name evidence="4" type="ORF">EJP69_12400</name>
</gene>
<dbReference type="OrthoDB" id="9789083at2"/>
<dbReference type="Pfam" id="PF00106">
    <property type="entry name" value="adh_short"/>
    <property type="match status" value="1"/>
</dbReference>
<dbReference type="NCBIfam" id="NF006114">
    <property type="entry name" value="PRK08263.1"/>
    <property type="match status" value="1"/>
</dbReference>
<dbReference type="EMBL" id="RXOE01000002">
    <property type="protein sequence ID" value="RTQ35179.1"/>
    <property type="molecule type" value="Genomic_DNA"/>
</dbReference>
<dbReference type="PRINTS" id="PR00081">
    <property type="entry name" value="GDHRDH"/>
</dbReference>
<dbReference type="InterPro" id="IPR051911">
    <property type="entry name" value="SDR_oxidoreductase"/>
</dbReference>
<dbReference type="SUPFAM" id="SSF51735">
    <property type="entry name" value="NAD(P)-binding Rossmann-fold domains"/>
    <property type="match status" value="1"/>
</dbReference>
<keyword evidence="5" id="KW-1185">Reference proteome</keyword>
<proteinExistence type="inferred from homology"/>
<dbReference type="Proteomes" id="UP000267418">
    <property type="component" value="Unassembled WGS sequence"/>
</dbReference>
<dbReference type="CDD" id="cd05374">
    <property type="entry name" value="17beta-HSD-like_SDR_c"/>
    <property type="match status" value="1"/>
</dbReference>
<dbReference type="InterPro" id="IPR002347">
    <property type="entry name" value="SDR_fam"/>
</dbReference>
<comment type="caution">
    <text evidence="4">The sequence shown here is derived from an EMBL/GenBank/DDBJ whole genome shotgun (WGS) entry which is preliminary data.</text>
</comment>
<accession>A0A431TNJ4</accession>
<dbReference type="Gene3D" id="3.40.50.720">
    <property type="entry name" value="NAD(P)-binding Rossmann-like Domain"/>
    <property type="match status" value="1"/>
</dbReference>
<evidence type="ECO:0000256" key="1">
    <source>
        <dbReference type="ARBA" id="ARBA00006484"/>
    </source>
</evidence>
<sequence length="289" mass="30267">MTTTANNASQARARKTWFITGAASGFGHAFAEHALAQGHNVVATARDAARLADLVALAPDRVLATPLDVDAAGAAEAAVQAAVERFGRIEVLVNNAGYGVVGALEETPDAELRALMNTNFFGAMAVTRAALPVLRAQKSGAIVNISSLGGQLSFSGFSAYSASKFALEGASEALAQEVAPFGIKVLIVEPGQFRTQLAGSGMRHMPVIEAYQPVVGATREFAHSMHNTQAGDPRKAAVAIEKALDAEHTPLRLQLGDDSVDAVRAHAQAMLKDMEAWESVSRSTNFDAT</sequence>
<dbReference type="AlphaFoldDB" id="A0A431TNJ4"/>
<keyword evidence="2" id="KW-0560">Oxidoreductase</keyword>
<reference evidence="4 5" key="1">
    <citation type="submission" date="2018-12" db="EMBL/GenBank/DDBJ databases">
        <title>The genome of Variovorax gossypii DSM 100435.</title>
        <authorList>
            <person name="Gao J."/>
            <person name="Sun J."/>
        </authorList>
    </citation>
    <scope>NUCLEOTIDE SEQUENCE [LARGE SCALE GENOMIC DNA]</scope>
    <source>
        <strain evidence="4 5">DSM 100435</strain>
    </source>
</reference>
<evidence type="ECO:0000313" key="4">
    <source>
        <dbReference type="EMBL" id="RTQ35179.1"/>
    </source>
</evidence>
<evidence type="ECO:0000313" key="5">
    <source>
        <dbReference type="Proteomes" id="UP000267418"/>
    </source>
</evidence>
<name>A0A431TNJ4_9BURK</name>
<evidence type="ECO:0000256" key="3">
    <source>
        <dbReference type="RuleBase" id="RU000363"/>
    </source>
</evidence>
<dbReference type="PANTHER" id="PTHR43976">
    <property type="entry name" value="SHORT CHAIN DEHYDROGENASE"/>
    <property type="match status" value="1"/>
</dbReference>
<dbReference type="NCBIfam" id="NF004824">
    <property type="entry name" value="PRK06180.1"/>
    <property type="match status" value="1"/>
</dbReference>
<dbReference type="InterPro" id="IPR036291">
    <property type="entry name" value="NAD(P)-bd_dom_sf"/>
</dbReference>
<comment type="similarity">
    <text evidence="1 3">Belongs to the short-chain dehydrogenases/reductases (SDR) family.</text>
</comment>
<dbReference type="RefSeq" id="WP_126470364.1">
    <property type="nucleotide sequence ID" value="NZ_RXOE01000002.1"/>
</dbReference>
<dbReference type="GO" id="GO:0016491">
    <property type="term" value="F:oxidoreductase activity"/>
    <property type="evidence" value="ECO:0007669"/>
    <property type="project" value="UniProtKB-KW"/>
</dbReference>
<dbReference type="PANTHER" id="PTHR43976:SF16">
    <property type="entry name" value="SHORT-CHAIN DEHYDROGENASE_REDUCTASE FAMILY PROTEIN"/>
    <property type="match status" value="1"/>
</dbReference>